<dbReference type="SMART" id="SM00448">
    <property type="entry name" value="REC"/>
    <property type="match status" value="1"/>
</dbReference>
<dbReference type="KEGG" id="scs:Sta7437_2925"/>
<sequence>MQAERKFPLILVVEDDEDNLILISHALIFFKYTFITANNAQTALELAKNHQLDLIIVDIVLRDRNGLELVHDLKHGKSTKNLPIIAVTALARKEDQNLLLAAGCNDYLCKPYLIDELNEKIRYNLPPQFFHPGALRVA</sequence>
<accession>K9XWJ5</accession>
<dbReference type="STRING" id="111780.Sta7437_2925"/>
<organism evidence="4 5">
    <name type="scientific">Stanieria cyanosphaera (strain ATCC 29371 / PCC 7437)</name>
    <dbReference type="NCBI Taxonomy" id="111780"/>
    <lineage>
        <taxon>Bacteria</taxon>
        <taxon>Bacillati</taxon>
        <taxon>Cyanobacteriota</taxon>
        <taxon>Cyanophyceae</taxon>
        <taxon>Pleurocapsales</taxon>
        <taxon>Dermocarpellaceae</taxon>
        <taxon>Stanieria</taxon>
    </lineage>
</organism>
<keyword evidence="5" id="KW-1185">Reference proteome</keyword>
<dbReference type="SUPFAM" id="SSF52172">
    <property type="entry name" value="CheY-like"/>
    <property type="match status" value="1"/>
</dbReference>
<dbReference type="Pfam" id="PF00072">
    <property type="entry name" value="Response_reg"/>
    <property type="match status" value="1"/>
</dbReference>
<gene>
    <name evidence="4" type="ordered locus">Sta7437_2925</name>
</gene>
<evidence type="ECO:0000313" key="5">
    <source>
        <dbReference type="Proteomes" id="UP000010473"/>
    </source>
</evidence>
<feature type="domain" description="Response regulatory" evidence="3">
    <location>
        <begin position="9"/>
        <end position="125"/>
    </location>
</feature>
<dbReference type="OrthoDB" id="514180at2"/>
<evidence type="ECO:0000313" key="4">
    <source>
        <dbReference type="EMBL" id="AFZ36444.1"/>
    </source>
</evidence>
<keyword evidence="1 2" id="KW-0597">Phosphoprotein</keyword>
<dbReference type="InterPro" id="IPR050595">
    <property type="entry name" value="Bact_response_regulator"/>
</dbReference>
<name>K9XWJ5_STAC7</name>
<protein>
    <submittedName>
        <fullName evidence="4">Response regulator receiver protein</fullName>
    </submittedName>
</protein>
<dbReference type="Gene3D" id="3.40.50.2300">
    <property type="match status" value="1"/>
</dbReference>
<dbReference type="GO" id="GO:0000160">
    <property type="term" value="P:phosphorelay signal transduction system"/>
    <property type="evidence" value="ECO:0007669"/>
    <property type="project" value="InterPro"/>
</dbReference>
<feature type="modified residue" description="4-aspartylphosphate" evidence="2">
    <location>
        <position position="58"/>
    </location>
</feature>
<dbReference type="HOGENOM" id="CLU_000445_69_17_3"/>
<dbReference type="InterPro" id="IPR001789">
    <property type="entry name" value="Sig_transdc_resp-reg_receiver"/>
</dbReference>
<dbReference type="Proteomes" id="UP000010473">
    <property type="component" value="Chromosome"/>
</dbReference>
<dbReference type="InterPro" id="IPR011006">
    <property type="entry name" value="CheY-like_superfamily"/>
</dbReference>
<dbReference type="eggNOG" id="COG0745">
    <property type="taxonomic scope" value="Bacteria"/>
</dbReference>
<evidence type="ECO:0000256" key="2">
    <source>
        <dbReference type="PROSITE-ProRule" id="PRU00169"/>
    </source>
</evidence>
<reference evidence="5" key="1">
    <citation type="journal article" date="2013" name="Proc. Natl. Acad. Sci. U.S.A.">
        <title>Improving the coverage of the cyanobacterial phylum using diversity-driven genome sequencing.</title>
        <authorList>
            <person name="Shih P.M."/>
            <person name="Wu D."/>
            <person name="Latifi A."/>
            <person name="Axen S.D."/>
            <person name="Fewer D.P."/>
            <person name="Talla E."/>
            <person name="Calteau A."/>
            <person name="Cai F."/>
            <person name="Tandeau de Marsac N."/>
            <person name="Rippka R."/>
            <person name="Herdman M."/>
            <person name="Sivonen K."/>
            <person name="Coursin T."/>
            <person name="Laurent T."/>
            <person name="Goodwin L."/>
            <person name="Nolan M."/>
            <person name="Davenport K.W."/>
            <person name="Han C.S."/>
            <person name="Rubin E.M."/>
            <person name="Eisen J.A."/>
            <person name="Woyke T."/>
            <person name="Gugger M."/>
            <person name="Kerfeld C.A."/>
        </authorList>
    </citation>
    <scope>NUCLEOTIDE SEQUENCE [LARGE SCALE GENOMIC DNA]</scope>
    <source>
        <strain evidence="5">ATCC 29371 / PCC 7437</strain>
    </source>
</reference>
<evidence type="ECO:0000259" key="3">
    <source>
        <dbReference type="PROSITE" id="PS50110"/>
    </source>
</evidence>
<dbReference type="PANTHER" id="PTHR44591:SF23">
    <property type="entry name" value="CHEY SUBFAMILY"/>
    <property type="match status" value="1"/>
</dbReference>
<proteinExistence type="predicted"/>
<dbReference type="PANTHER" id="PTHR44591">
    <property type="entry name" value="STRESS RESPONSE REGULATOR PROTEIN 1"/>
    <property type="match status" value="1"/>
</dbReference>
<dbReference type="EMBL" id="CP003653">
    <property type="protein sequence ID" value="AFZ36444.1"/>
    <property type="molecule type" value="Genomic_DNA"/>
</dbReference>
<evidence type="ECO:0000256" key="1">
    <source>
        <dbReference type="ARBA" id="ARBA00022553"/>
    </source>
</evidence>
<dbReference type="PROSITE" id="PS50110">
    <property type="entry name" value="RESPONSE_REGULATORY"/>
    <property type="match status" value="1"/>
</dbReference>
<dbReference type="AlphaFoldDB" id="K9XWJ5"/>
<dbReference type="RefSeq" id="WP_015194111.1">
    <property type="nucleotide sequence ID" value="NC_019748.1"/>
</dbReference>